<reference evidence="2" key="1">
    <citation type="journal article" date="2021" name="Nat. Commun.">
        <title>Genetic determinants of endophytism in the Arabidopsis root mycobiome.</title>
        <authorList>
            <person name="Mesny F."/>
            <person name="Miyauchi S."/>
            <person name="Thiergart T."/>
            <person name="Pickel B."/>
            <person name="Atanasova L."/>
            <person name="Karlsson M."/>
            <person name="Huettel B."/>
            <person name="Barry K.W."/>
            <person name="Haridas S."/>
            <person name="Chen C."/>
            <person name="Bauer D."/>
            <person name="Andreopoulos W."/>
            <person name="Pangilinan J."/>
            <person name="LaButti K."/>
            <person name="Riley R."/>
            <person name="Lipzen A."/>
            <person name="Clum A."/>
            <person name="Drula E."/>
            <person name="Henrissat B."/>
            <person name="Kohler A."/>
            <person name="Grigoriev I.V."/>
            <person name="Martin F.M."/>
            <person name="Hacquard S."/>
        </authorList>
    </citation>
    <scope>NUCLEOTIDE SEQUENCE</scope>
    <source>
        <strain evidence="2">MPI-CAGE-CH-0243</strain>
    </source>
</reference>
<protein>
    <submittedName>
        <fullName evidence="2">Uncharacterized protein</fullName>
    </submittedName>
</protein>
<gene>
    <name evidence="2" type="ORF">B0J11DRAFT_244102</name>
</gene>
<keyword evidence="3" id="KW-1185">Reference proteome</keyword>
<feature type="region of interest" description="Disordered" evidence="1">
    <location>
        <begin position="103"/>
        <end position="127"/>
    </location>
</feature>
<name>A0A9P9E527_9PLEO</name>
<dbReference type="OrthoDB" id="5239817at2759"/>
<dbReference type="AlphaFoldDB" id="A0A9P9E527"/>
<sequence length="304" mass="33292">MAPSNTEKAEHRRIYTPGTDISPTVQFISSAVALQPLQDLVHNSPLATPARVFTPVIDEVLEEISRPLPRVENVALPIHTPLRPSRRQDIARRPESIASSSLEELFHGQPPARAPASTPNSQGYGGTQYANTINNHFYYGYGYNPVPQQHAQPTPTYSPYGVSVNGAPLDTNGYLRLSHTGIIVQPGNYWYDQRSGLYGVQGGPCIGQISPAMNLGGPLASNASGYPNTNIYINGREIHLQDLLTLKNWGIFLVPAERYWLEANGTYGRERMPHLPEGNLMMNATAIVSSYIISKAMSPSCVIL</sequence>
<organism evidence="2 3">
    <name type="scientific">Dendryphion nanum</name>
    <dbReference type="NCBI Taxonomy" id="256645"/>
    <lineage>
        <taxon>Eukaryota</taxon>
        <taxon>Fungi</taxon>
        <taxon>Dikarya</taxon>
        <taxon>Ascomycota</taxon>
        <taxon>Pezizomycotina</taxon>
        <taxon>Dothideomycetes</taxon>
        <taxon>Pleosporomycetidae</taxon>
        <taxon>Pleosporales</taxon>
        <taxon>Torulaceae</taxon>
        <taxon>Dendryphion</taxon>
    </lineage>
</organism>
<evidence type="ECO:0000313" key="3">
    <source>
        <dbReference type="Proteomes" id="UP000700596"/>
    </source>
</evidence>
<evidence type="ECO:0000256" key="1">
    <source>
        <dbReference type="SAM" id="MobiDB-lite"/>
    </source>
</evidence>
<evidence type="ECO:0000313" key="2">
    <source>
        <dbReference type="EMBL" id="KAH7130106.1"/>
    </source>
</evidence>
<feature type="compositionally biased region" description="Polar residues" evidence="1">
    <location>
        <begin position="117"/>
        <end position="127"/>
    </location>
</feature>
<comment type="caution">
    <text evidence="2">The sequence shown here is derived from an EMBL/GenBank/DDBJ whole genome shotgun (WGS) entry which is preliminary data.</text>
</comment>
<accession>A0A9P9E527</accession>
<proteinExistence type="predicted"/>
<dbReference type="Proteomes" id="UP000700596">
    <property type="component" value="Unassembled WGS sequence"/>
</dbReference>
<dbReference type="EMBL" id="JAGMWT010000004">
    <property type="protein sequence ID" value="KAH7130106.1"/>
    <property type="molecule type" value="Genomic_DNA"/>
</dbReference>